<dbReference type="RefSeq" id="XP_065649968.1">
    <property type="nucleotide sequence ID" value="XM_065793896.1"/>
</dbReference>
<evidence type="ECO:0000256" key="3">
    <source>
        <dbReference type="ARBA" id="ARBA00022692"/>
    </source>
</evidence>
<evidence type="ECO:0000256" key="7">
    <source>
        <dbReference type="ARBA" id="ARBA00023170"/>
    </source>
</evidence>
<dbReference type="CDD" id="cd13953">
    <property type="entry name" value="7tm_classC_mGluR-like"/>
    <property type="match status" value="1"/>
</dbReference>
<reference evidence="14" key="1">
    <citation type="submission" date="2025-08" db="UniProtKB">
        <authorList>
            <consortium name="RefSeq"/>
        </authorList>
    </citation>
    <scope>IDENTIFICATION</scope>
</reference>
<keyword evidence="4 10" id="KW-1133">Transmembrane helix</keyword>
<protein>
    <submittedName>
        <fullName evidence="14">Extracellular calcium-sensing receptor</fullName>
    </submittedName>
</protein>
<feature type="transmembrane region" description="Helical" evidence="10">
    <location>
        <begin position="766"/>
        <end position="785"/>
    </location>
</feature>
<gene>
    <name evidence="14" type="primary">LOC100198468</name>
</gene>
<keyword evidence="3 10" id="KW-0812">Transmembrane</keyword>
<feature type="transmembrane region" description="Helical" evidence="10">
    <location>
        <begin position="560"/>
        <end position="579"/>
    </location>
</feature>
<feature type="transmembrane region" description="Helical" evidence="10">
    <location>
        <begin position="733"/>
        <end position="754"/>
    </location>
</feature>
<keyword evidence="11" id="KW-0732">Signal</keyword>
<evidence type="ECO:0000256" key="9">
    <source>
        <dbReference type="ARBA" id="ARBA00023224"/>
    </source>
</evidence>
<comment type="subcellular location">
    <subcellularLocation>
        <location evidence="1">Cell membrane</location>
        <topology evidence="1">Multi-pass membrane protein</topology>
    </subcellularLocation>
</comment>
<keyword evidence="6 10" id="KW-0472">Membrane</keyword>
<dbReference type="Pfam" id="PF00003">
    <property type="entry name" value="7tm_3"/>
    <property type="match status" value="1"/>
</dbReference>
<evidence type="ECO:0000256" key="1">
    <source>
        <dbReference type="ARBA" id="ARBA00004651"/>
    </source>
</evidence>
<evidence type="ECO:0000256" key="5">
    <source>
        <dbReference type="ARBA" id="ARBA00023040"/>
    </source>
</evidence>
<evidence type="ECO:0000313" key="14">
    <source>
        <dbReference type="RefSeq" id="XP_065649968.1"/>
    </source>
</evidence>
<proteinExistence type="predicted"/>
<dbReference type="InterPro" id="IPR001828">
    <property type="entry name" value="ANF_lig-bd_rcpt"/>
</dbReference>
<dbReference type="SUPFAM" id="SSF53822">
    <property type="entry name" value="Periplasmic binding protein-like I"/>
    <property type="match status" value="1"/>
</dbReference>
<keyword evidence="2" id="KW-1003">Cell membrane</keyword>
<keyword evidence="13" id="KW-1185">Reference proteome</keyword>
<dbReference type="PANTHER" id="PTHR24060">
    <property type="entry name" value="METABOTROPIC GLUTAMATE RECEPTOR"/>
    <property type="match status" value="1"/>
</dbReference>
<keyword evidence="5" id="KW-0297">G-protein coupled receptor</keyword>
<feature type="transmembrane region" description="Helical" evidence="10">
    <location>
        <begin position="684"/>
        <end position="707"/>
    </location>
</feature>
<dbReference type="Gene3D" id="2.10.50.30">
    <property type="entry name" value="GPCR, family 3, nine cysteines domain"/>
    <property type="match status" value="1"/>
</dbReference>
<feature type="transmembrane region" description="Helical" evidence="10">
    <location>
        <begin position="797"/>
        <end position="816"/>
    </location>
</feature>
<dbReference type="InterPro" id="IPR050726">
    <property type="entry name" value="mGluR"/>
</dbReference>
<evidence type="ECO:0000256" key="11">
    <source>
        <dbReference type="SAM" id="SignalP"/>
    </source>
</evidence>
<dbReference type="PRINTS" id="PR00248">
    <property type="entry name" value="GPCRMGR"/>
</dbReference>
<dbReference type="Proteomes" id="UP001652625">
    <property type="component" value="Chromosome 03"/>
</dbReference>
<feature type="chain" id="PRO_5045272628" evidence="11">
    <location>
        <begin position="22"/>
        <end position="857"/>
    </location>
</feature>
<dbReference type="GeneID" id="100198468"/>
<dbReference type="Pfam" id="PF01094">
    <property type="entry name" value="ANF_receptor"/>
    <property type="match status" value="1"/>
</dbReference>
<keyword evidence="8" id="KW-0325">Glycoprotein</keyword>
<evidence type="ECO:0000256" key="6">
    <source>
        <dbReference type="ARBA" id="ARBA00023136"/>
    </source>
</evidence>
<feature type="signal peptide" evidence="11">
    <location>
        <begin position="1"/>
        <end position="21"/>
    </location>
</feature>
<evidence type="ECO:0000259" key="12">
    <source>
        <dbReference type="PROSITE" id="PS50259"/>
    </source>
</evidence>
<keyword evidence="9" id="KW-0807">Transducer</keyword>
<evidence type="ECO:0000256" key="10">
    <source>
        <dbReference type="SAM" id="Phobius"/>
    </source>
</evidence>
<evidence type="ECO:0000256" key="2">
    <source>
        <dbReference type="ARBA" id="ARBA00022475"/>
    </source>
</evidence>
<dbReference type="InterPro" id="IPR028082">
    <property type="entry name" value="Peripla_BP_I"/>
</dbReference>
<evidence type="ECO:0000313" key="13">
    <source>
        <dbReference type="Proteomes" id="UP001652625"/>
    </source>
</evidence>
<accession>A0ABM4BLN4</accession>
<dbReference type="InterPro" id="IPR038550">
    <property type="entry name" value="GPCR_3_9-Cys_sf"/>
</dbReference>
<evidence type="ECO:0000256" key="4">
    <source>
        <dbReference type="ARBA" id="ARBA00022989"/>
    </source>
</evidence>
<sequence length="857" mass="96753">MTSSYINFAFAFVLLLTTTKTEYLGCKNQHIELNDVENASVIIGGLFPVHYWHQKYQKYVLNKPGLLWVEAMIFAIDEINKSSFLQNKKVGYRIHDSCNNISIAIESALEITQGFTPYKAMVGKDACQCNSLIKRAIALVGDAASDTSVNVAAILSSTGTTQISYSATSTDLNANLYPTFLRTILPDNFQAVMIADLLLHNNWTYVSIIACDDDYGRVGFSELLSRLQAIGVCIAVKEIYDIKGDPNTYQMKLIIKKLIKEKKANIIVLWCQRPEALRFLKTAELLDLYNKTWIATETYGFSNEIYDINPNVVKGMLGIIPLQVSFKPFETRLKSITPNSVYKNPWIQEYWQELNCTINNEANCSNFSLNDLPKSKYAEVIHAVQSIAMGLRSFIEVESPLTMKPQKLLSYIKNVSFIGINNLSISYDEQGNPRTAGYSITNLKQNDNKKLFWEVVASWDYSSRKIKLISDKQIIYSGGSAISPFSSCKEKCKPGYFALSFESSCCWECVRCANDSIQPIFGQGNCSSCTGNKIPNMMRTKCVIPKQIYIMADSKEGVCLILFSAIVLLLAFFSAGSFLKYKETPIVKASNINLSLMQLLSIMFTLMLPFFCIQKVTTKSICSGQLTYFACFNSITVSVTFIKADRLLRIFNCSKSGHLPGRLRNTTIVQTYSQCFLVLIAKQFLPVAVLTFTSIVLCIAFFFSFPIEVSSELTILKDDDIKIEYFCGGYYDIILFSVIAYVVLIASICGVYAFKARNMPATHNEAQLTCLAMFLFMLSWLLFIPTYMSADDYKQKLIVWCFMSNTSTSCFFLAMYSPKLYFIYFKADENTNARFRAKITQFIFTNLKIDTETDLAD</sequence>
<evidence type="ECO:0000256" key="8">
    <source>
        <dbReference type="ARBA" id="ARBA00023180"/>
    </source>
</evidence>
<feature type="domain" description="G-protein coupled receptors family 3 profile" evidence="12">
    <location>
        <begin position="556"/>
        <end position="839"/>
    </location>
</feature>
<dbReference type="PROSITE" id="PS50259">
    <property type="entry name" value="G_PROTEIN_RECEP_F3_4"/>
    <property type="match status" value="1"/>
</dbReference>
<dbReference type="InterPro" id="IPR000337">
    <property type="entry name" value="GPCR_3"/>
</dbReference>
<organism evidence="13 14">
    <name type="scientific">Hydra vulgaris</name>
    <name type="common">Hydra</name>
    <name type="synonym">Hydra attenuata</name>
    <dbReference type="NCBI Taxonomy" id="6087"/>
    <lineage>
        <taxon>Eukaryota</taxon>
        <taxon>Metazoa</taxon>
        <taxon>Cnidaria</taxon>
        <taxon>Hydrozoa</taxon>
        <taxon>Hydroidolina</taxon>
        <taxon>Anthoathecata</taxon>
        <taxon>Aplanulata</taxon>
        <taxon>Hydridae</taxon>
        <taxon>Hydra</taxon>
    </lineage>
</organism>
<dbReference type="Gene3D" id="3.40.50.2300">
    <property type="match status" value="2"/>
</dbReference>
<name>A0ABM4BLN4_HYDVU</name>
<feature type="transmembrane region" description="Helical" evidence="10">
    <location>
        <begin position="591"/>
        <end position="611"/>
    </location>
</feature>
<dbReference type="InterPro" id="IPR017978">
    <property type="entry name" value="GPCR_3_C"/>
</dbReference>
<keyword evidence="7 14" id="KW-0675">Receptor</keyword>
<feature type="transmembrane region" description="Helical" evidence="10">
    <location>
        <begin position="623"/>
        <end position="642"/>
    </location>
</feature>